<reference evidence="1" key="1">
    <citation type="submission" date="2018-02" db="EMBL/GenBank/DDBJ databases">
        <title>Rhizophora mucronata_Transcriptome.</title>
        <authorList>
            <person name="Meera S.P."/>
            <person name="Sreeshan A."/>
            <person name="Augustine A."/>
        </authorList>
    </citation>
    <scope>NUCLEOTIDE SEQUENCE</scope>
    <source>
        <tissue evidence="1">Leaf</tissue>
    </source>
</reference>
<protein>
    <submittedName>
        <fullName evidence="1">Uncharacterized protein</fullName>
    </submittedName>
</protein>
<name>A0A2P2Q6K9_RHIMU</name>
<evidence type="ECO:0000313" key="1">
    <source>
        <dbReference type="EMBL" id="MBX62623.1"/>
    </source>
</evidence>
<organism evidence="1">
    <name type="scientific">Rhizophora mucronata</name>
    <name type="common">Asiatic mangrove</name>
    <dbReference type="NCBI Taxonomy" id="61149"/>
    <lineage>
        <taxon>Eukaryota</taxon>
        <taxon>Viridiplantae</taxon>
        <taxon>Streptophyta</taxon>
        <taxon>Embryophyta</taxon>
        <taxon>Tracheophyta</taxon>
        <taxon>Spermatophyta</taxon>
        <taxon>Magnoliopsida</taxon>
        <taxon>eudicotyledons</taxon>
        <taxon>Gunneridae</taxon>
        <taxon>Pentapetalae</taxon>
        <taxon>rosids</taxon>
        <taxon>fabids</taxon>
        <taxon>Malpighiales</taxon>
        <taxon>Rhizophoraceae</taxon>
        <taxon>Rhizophora</taxon>
    </lineage>
</organism>
<dbReference type="AlphaFoldDB" id="A0A2P2Q6K9"/>
<proteinExistence type="predicted"/>
<dbReference type="EMBL" id="GGEC01082139">
    <property type="protein sequence ID" value="MBX62623.1"/>
    <property type="molecule type" value="Transcribed_RNA"/>
</dbReference>
<accession>A0A2P2Q6K9</accession>
<sequence>MLCITMEFFSKKIPNLGRSKGFPRGKGRSNLVEGKTHETAATLSSKWIRC</sequence>